<keyword evidence="1" id="KW-1133">Transmembrane helix</keyword>
<reference evidence="2" key="1">
    <citation type="submission" date="2020-10" db="EMBL/GenBank/DDBJ databases">
        <authorList>
            <person name="Han B."/>
            <person name="Lu T."/>
            <person name="Zhao Q."/>
            <person name="Huang X."/>
            <person name="Zhao Y."/>
        </authorList>
    </citation>
    <scope>NUCLEOTIDE SEQUENCE</scope>
</reference>
<evidence type="ECO:0000313" key="2">
    <source>
        <dbReference type="EMBL" id="CAD6215412.1"/>
    </source>
</evidence>
<dbReference type="Proteomes" id="UP000604825">
    <property type="component" value="Unassembled WGS sequence"/>
</dbReference>
<feature type="transmembrane region" description="Helical" evidence="1">
    <location>
        <begin position="41"/>
        <end position="62"/>
    </location>
</feature>
<evidence type="ECO:0000313" key="3">
    <source>
        <dbReference type="Proteomes" id="UP000604825"/>
    </source>
</evidence>
<dbReference type="EMBL" id="CAJGYO010000002">
    <property type="protein sequence ID" value="CAD6215412.1"/>
    <property type="molecule type" value="Genomic_DNA"/>
</dbReference>
<keyword evidence="1" id="KW-0812">Transmembrane</keyword>
<gene>
    <name evidence="2" type="ORF">NCGR_LOCUS10666</name>
</gene>
<sequence length="203" mass="22168">MKVDGQKTLCDRSVAFPGSDGLVSKLFDADRGGNQKSVPRFGLLLSLGVVDMFFINLSYVAMLQEVAHRCCLPYVSYIHEVVQDGKDIYGIEVELTPGMVQGASTTLFFWAEPAVDPAVAYEVTALQALVVLQGIYGFVLLDYSVHGLQLYRDLARHLFCIANRGAQLARLVVAAPSDDVRPLSAVTAFAQLVLDELIVLSRD</sequence>
<accession>A0A811MYH1</accession>
<protein>
    <submittedName>
        <fullName evidence="2">Uncharacterized protein</fullName>
    </submittedName>
</protein>
<dbReference type="OrthoDB" id="691068at2759"/>
<organism evidence="2 3">
    <name type="scientific">Miscanthus lutarioriparius</name>
    <dbReference type="NCBI Taxonomy" id="422564"/>
    <lineage>
        <taxon>Eukaryota</taxon>
        <taxon>Viridiplantae</taxon>
        <taxon>Streptophyta</taxon>
        <taxon>Embryophyta</taxon>
        <taxon>Tracheophyta</taxon>
        <taxon>Spermatophyta</taxon>
        <taxon>Magnoliopsida</taxon>
        <taxon>Liliopsida</taxon>
        <taxon>Poales</taxon>
        <taxon>Poaceae</taxon>
        <taxon>PACMAD clade</taxon>
        <taxon>Panicoideae</taxon>
        <taxon>Andropogonodae</taxon>
        <taxon>Andropogoneae</taxon>
        <taxon>Saccharinae</taxon>
        <taxon>Miscanthus</taxon>
    </lineage>
</organism>
<keyword evidence="1" id="KW-0472">Membrane</keyword>
<comment type="caution">
    <text evidence="2">The sequence shown here is derived from an EMBL/GenBank/DDBJ whole genome shotgun (WGS) entry which is preliminary data.</text>
</comment>
<proteinExistence type="predicted"/>
<keyword evidence="3" id="KW-1185">Reference proteome</keyword>
<dbReference type="AlphaFoldDB" id="A0A811MYH1"/>
<name>A0A811MYH1_9POAL</name>
<evidence type="ECO:0000256" key="1">
    <source>
        <dbReference type="SAM" id="Phobius"/>
    </source>
</evidence>